<dbReference type="AlphaFoldDB" id="A0A436ZV69"/>
<protein>
    <recommendedName>
        <fullName evidence="3">DASH complex subunit DAD2</fullName>
    </recommendedName>
</protein>
<evidence type="ECO:0008006" key="3">
    <source>
        <dbReference type="Google" id="ProtNLM"/>
    </source>
</evidence>
<dbReference type="EMBL" id="SAEB01000009">
    <property type="protein sequence ID" value="RVD82851.1"/>
    <property type="molecule type" value="Genomic_DNA"/>
</dbReference>
<sequence length="75" mass="8249">MPSEADLQTELDSLRVLRATLESVRQFVDAIENDAKAMGENARTVTELSRQWGEVIQEAAVAVGEIKPKPPSAQR</sequence>
<dbReference type="OrthoDB" id="2330118at2759"/>
<accession>A0A436ZV69</accession>
<evidence type="ECO:0000313" key="1">
    <source>
        <dbReference type="EMBL" id="RVD82851.1"/>
    </source>
</evidence>
<dbReference type="VEuPathDB" id="FungiDB:DFL_007263"/>
<dbReference type="Proteomes" id="UP000283090">
    <property type="component" value="Unassembled WGS sequence"/>
</dbReference>
<dbReference type="RefSeq" id="XP_067488395.1">
    <property type="nucleotide sequence ID" value="XM_067636818.1"/>
</dbReference>
<evidence type="ECO:0000313" key="2">
    <source>
        <dbReference type="Proteomes" id="UP000283090"/>
    </source>
</evidence>
<proteinExistence type="predicted"/>
<gene>
    <name evidence="1" type="ORF">DFL_007263</name>
</gene>
<reference evidence="1 2" key="1">
    <citation type="submission" date="2019-01" db="EMBL/GenBank/DDBJ databases">
        <title>Intercellular communication is required for trap formation in the nematode-trapping fungus Duddingtonia flagrans.</title>
        <authorList>
            <person name="Youssar L."/>
            <person name="Wernet V."/>
            <person name="Hensel N."/>
            <person name="Hildebrandt H.-G."/>
            <person name="Fischer R."/>
        </authorList>
    </citation>
    <scope>NUCLEOTIDE SEQUENCE [LARGE SCALE GENOMIC DNA]</scope>
    <source>
        <strain evidence="1 2">CBS H-5679</strain>
    </source>
</reference>
<keyword evidence="2" id="KW-1185">Reference proteome</keyword>
<comment type="caution">
    <text evidence="1">The sequence shown here is derived from an EMBL/GenBank/DDBJ whole genome shotgun (WGS) entry which is preliminary data.</text>
</comment>
<organism evidence="1 2">
    <name type="scientific">Arthrobotrys flagrans</name>
    <name type="common">Nematode-trapping fungus</name>
    <name type="synonym">Trichothecium flagrans</name>
    <dbReference type="NCBI Taxonomy" id="97331"/>
    <lineage>
        <taxon>Eukaryota</taxon>
        <taxon>Fungi</taxon>
        <taxon>Dikarya</taxon>
        <taxon>Ascomycota</taxon>
        <taxon>Pezizomycotina</taxon>
        <taxon>Orbiliomycetes</taxon>
        <taxon>Orbiliales</taxon>
        <taxon>Orbiliaceae</taxon>
        <taxon>Arthrobotrys</taxon>
    </lineage>
</organism>
<dbReference type="GeneID" id="93589574"/>
<name>A0A436ZV69_ARTFL</name>